<feature type="region of interest" description="Disordered" evidence="1">
    <location>
        <begin position="1"/>
        <end position="40"/>
    </location>
</feature>
<protein>
    <submittedName>
        <fullName evidence="2">Uncharacterized protein</fullName>
    </submittedName>
</protein>
<sequence>MASAIAHTLADTTPSRTASPPSVPKPAVPNEHYFLPPTVFVPDGSGNDVDFFRAENAALDHAQQGDGNKKKDSSSSSSAKSGAKGESSENLGRLFP</sequence>
<name>A0A0M8N1Q6_ESCWE</name>
<evidence type="ECO:0000256" key="1">
    <source>
        <dbReference type="SAM" id="MobiDB-lite"/>
    </source>
</evidence>
<feature type="compositionally biased region" description="Low complexity" evidence="1">
    <location>
        <begin position="74"/>
        <end position="89"/>
    </location>
</feature>
<dbReference type="EMBL" id="LGSR01000022">
    <property type="protein sequence ID" value="KOS17981.1"/>
    <property type="molecule type" value="Genomic_DNA"/>
</dbReference>
<evidence type="ECO:0000313" key="2">
    <source>
        <dbReference type="EMBL" id="KOS17981.1"/>
    </source>
</evidence>
<proteinExistence type="predicted"/>
<dbReference type="Proteomes" id="UP000053831">
    <property type="component" value="Unassembled WGS sequence"/>
</dbReference>
<accession>A0A0M8N1Q6</accession>
<gene>
    <name evidence="2" type="ORF">ESCO_002504</name>
</gene>
<organism evidence="2 3">
    <name type="scientific">Escovopsis weberi</name>
    <dbReference type="NCBI Taxonomy" id="150374"/>
    <lineage>
        <taxon>Eukaryota</taxon>
        <taxon>Fungi</taxon>
        <taxon>Dikarya</taxon>
        <taxon>Ascomycota</taxon>
        <taxon>Pezizomycotina</taxon>
        <taxon>Sordariomycetes</taxon>
        <taxon>Hypocreomycetidae</taxon>
        <taxon>Hypocreales</taxon>
        <taxon>Hypocreaceae</taxon>
        <taxon>Escovopsis</taxon>
    </lineage>
</organism>
<keyword evidence="3" id="KW-1185">Reference proteome</keyword>
<feature type="region of interest" description="Disordered" evidence="1">
    <location>
        <begin position="54"/>
        <end position="96"/>
    </location>
</feature>
<evidence type="ECO:0000313" key="3">
    <source>
        <dbReference type="Proteomes" id="UP000053831"/>
    </source>
</evidence>
<dbReference type="AlphaFoldDB" id="A0A0M8N1Q6"/>
<reference evidence="2 3" key="1">
    <citation type="submission" date="2015-07" db="EMBL/GenBank/DDBJ databases">
        <title>The genome of the fungus Escovopsis weberi, a specialized disease agent of ant agriculture.</title>
        <authorList>
            <person name="de Man T.J."/>
            <person name="Stajich J.E."/>
            <person name="Kubicek C.P."/>
            <person name="Chenthamara K."/>
            <person name="Atanasova L."/>
            <person name="Druzhinina I.S."/>
            <person name="Birnbaum S."/>
            <person name="Barribeau S.M."/>
            <person name="Teiling C."/>
            <person name="Suen G."/>
            <person name="Currie C."/>
            <person name="Gerardo N.M."/>
        </authorList>
    </citation>
    <scope>NUCLEOTIDE SEQUENCE [LARGE SCALE GENOMIC DNA]</scope>
</reference>
<comment type="caution">
    <text evidence="2">The sequence shown here is derived from an EMBL/GenBank/DDBJ whole genome shotgun (WGS) entry which is preliminary data.</text>
</comment>